<feature type="transmembrane region" description="Helical" evidence="7">
    <location>
        <begin position="173"/>
        <end position="191"/>
    </location>
</feature>
<evidence type="ECO:0000313" key="9">
    <source>
        <dbReference type="EMBL" id="CAO79524.1"/>
    </source>
</evidence>
<evidence type="ECO:0000256" key="2">
    <source>
        <dbReference type="ARBA" id="ARBA00010992"/>
    </source>
</evidence>
<comment type="similarity">
    <text evidence="2">Belongs to the major facilitator superfamily. Sugar transporter (TC 2.A.1.1) family.</text>
</comment>
<dbReference type="GO" id="GO:0016020">
    <property type="term" value="C:membrane"/>
    <property type="evidence" value="ECO:0007669"/>
    <property type="project" value="UniProtKB-SubCell"/>
</dbReference>
<dbReference type="PROSITE" id="PS50850">
    <property type="entry name" value="MFS"/>
    <property type="match status" value="1"/>
</dbReference>
<reference evidence="9" key="1">
    <citation type="submission" date="2007-07" db="EMBL/GenBank/DDBJ databases">
        <title>Isolation of two C. intermedia putative sugar transporters by RT-PCR with degenerate primers.</title>
        <authorList>
            <person name="Leandro M.J.T."/>
            <person name="Goncalves P."/>
            <person name="Spencer-Martins I."/>
        </authorList>
    </citation>
    <scope>NUCLEOTIDE SEQUENCE</scope>
    <source>
        <strain evidence="9">PYCC 4715</strain>
    </source>
</reference>
<feature type="transmembrane region" description="Helical" evidence="7">
    <location>
        <begin position="390"/>
        <end position="410"/>
    </location>
</feature>
<keyword evidence="6 7" id="KW-0472">Membrane</keyword>
<feature type="transmembrane region" description="Helical" evidence="7">
    <location>
        <begin position="514"/>
        <end position="537"/>
    </location>
</feature>
<comment type="subcellular location">
    <subcellularLocation>
        <location evidence="1">Membrane</location>
        <topology evidence="1">Multi-pass membrane protein</topology>
    </subcellularLocation>
</comment>
<dbReference type="EMBL" id="AM773682">
    <property type="protein sequence ID" value="CAO79524.1"/>
    <property type="molecule type" value="Genomic_DNA"/>
</dbReference>
<dbReference type="PANTHER" id="PTHR48022">
    <property type="entry name" value="PLASTIDIC GLUCOSE TRANSPORTER 4"/>
    <property type="match status" value="1"/>
</dbReference>
<feature type="transmembrane region" description="Helical" evidence="7">
    <location>
        <begin position="451"/>
        <end position="469"/>
    </location>
</feature>
<keyword evidence="3" id="KW-0813">Transport</keyword>
<feature type="transmembrane region" description="Helical" evidence="7">
    <location>
        <begin position="71"/>
        <end position="96"/>
    </location>
</feature>
<feature type="transmembrane region" description="Helical" evidence="7">
    <location>
        <begin position="116"/>
        <end position="136"/>
    </location>
</feature>
<dbReference type="SUPFAM" id="SSF103473">
    <property type="entry name" value="MFS general substrate transporter"/>
    <property type="match status" value="1"/>
</dbReference>
<evidence type="ECO:0000259" key="8">
    <source>
        <dbReference type="PROSITE" id="PS50850"/>
    </source>
</evidence>
<feature type="transmembrane region" description="Helical" evidence="7">
    <location>
        <begin position="352"/>
        <end position="374"/>
    </location>
</feature>
<dbReference type="FunFam" id="1.20.1250.20:FF:000134">
    <property type="entry name" value="MFS sugar transporter protein"/>
    <property type="match status" value="1"/>
</dbReference>
<dbReference type="InterPro" id="IPR050360">
    <property type="entry name" value="MFS_Sugar_Transporters"/>
</dbReference>
<feature type="transmembrane region" description="Helical" evidence="7">
    <location>
        <begin position="203"/>
        <end position="223"/>
    </location>
</feature>
<protein>
    <submittedName>
        <fullName evidence="9">Putative lactose facilitator 1</fullName>
    </submittedName>
</protein>
<organism evidence="9">
    <name type="scientific">Sungouiella intermedia</name>
    <dbReference type="NCBI Taxonomy" id="45354"/>
    <lineage>
        <taxon>Eukaryota</taxon>
        <taxon>Fungi</taxon>
        <taxon>Dikarya</taxon>
        <taxon>Ascomycota</taxon>
        <taxon>Saccharomycotina</taxon>
        <taxon>Pichiomycetes</taxon>
        <taxon>Metschnikowiaceae</taxon>
        <taxon>Sungouiella</taxon>
    </lineage>
</organism>
<name>C6S3P3_9ASCO</name>
<dbReference type="InterPro" id="IPR020846">
    <property type="entry name" value="MFS_dom"/>
</dbReference>
<dbReference type="GO" id="GO:0005351">
    <property type="term" value="F:carbohydrate:proton symporter activity"/>
    <property type="evidence" value="ECO:0007669"/>
    <property type="project" value="TreeGrafter"/>
</dbReference>
<dbReference type="InterPro" id="IPR005828">
    <property type="entry name" value="MFS_sugar_transport-like"/>
</dbReference>
<keyword evidence="5 7" id="KW-1133">Transmembrane helix</keyword>
<evidence type="ECO:0000256" key="7">
    <source>
        <dbReference type="SAM" id="Phobius"/>
    </source>
</evidence>
<proteinExistence type="inferred from homology"/>
<evidence type="ECO:0000256" key="5">
    <source>
        <dbReference type="ARBA" id="ARBA00022989"/>
    </source>
</evidence>
<evidence type="ECO:0000256" key="1">
    <source>
        <dbReference type="ARBA" id="ARBA00004141"/>
    </source>
</evidence>
<evidence type="ECO:0000256" key="3">
    <source>
        <dbReference type="ARBA" id="ARBA00022448"/>
    </source>
</evidence>
<feature type="transmembrane region" description="Helical" evidence="7">
    <location>
        <begin position="143"/>
        <end position="161"/>
    </location>
</feature>
<keyword evidence="4 7" id="KW-0812">Transmembrane</keyword>
<dbReference type="PANTHER" id="PTHR48022:SF70">
    <property type="entry name" value="MONOSACCHARIDE TRANSPORTER, PUTATIVE (AFU_ORTHOLOGUE AFUA_5G14540)-RELATED"/>
    <property type="match status" value="1"/>
</dbReference>
<feature type="transmembrane region" description="Helical" evidence="7">
    <location>
        <begin position="235"/>
        <end position="256"/>
    </location>
</feature>
<feature type="domain" description="Major facilitator superfamily (MFS) profile" evidence="8">
    <location>
        <begin position="74"/>
        <end position="543"/>
    </location>
</feature>
<sequence length="571" mass="63762">MELEVYHGSKQSSIMSANHLDTKAQLDNFEDKTELEHLETDKGSSKDALDLSIPIADIEPPRLLSKPMVPMLFSCFIVYFVATTCGFDGSLMSSIYTQKDYLKFYNLDATSSTSTGLVFSMYNVGQIASAFFCPLMDLYGRKFVIIMGVYGIVISAVVTAVSKNVPTLIAGRFFLSFFTQLANTAAANYCTEIAPTRHRSRVAGFYNCLWYVGSIIAAFTAYGSERSFSGSNKAFRIPLWLQCACPGIVCIFGWLIPESPRWLVGKGRIEDARKMIAKYHCNGNTNDPLVEFEVAEIAEIAKYHCNGNTNDPLVEFEVAEIAETFATVSLESTWKVLDPRPMLRKRSDRYRAMLVVIMAFYGQFSGNNVCSYYLPTMLTNVGMTSQTTNVLMNACYSITSWISSLCGAYVHEIVGRRKMFMASSFGAALCLSGLTIATARYDVTAAKSASNAALAFIYLFGITFSFAFTPMQPIYPSEVSSNVLRSRNMILLNLTSGVAQFINQFAAPEAMKNIGFWFYVFYVFWDLSEVVVIYFYFVETKGRSLEELDEIFEAPNPRKASVAPRRDNEKV</sequence>
<evidence type="ECO:0000256" key="6">
    <source>
        <dbReference type="ARBA" id="ARBA00023136"/>
    </source>
</evidence>
<feature type="transmembrane region" description="Helical" evidence="7">
    <location>
        <begin position="490"/>
        <end position="508"/>
    </location>
</feature>
<evidence type="ECO:0000256" key="4">
    <source>
        <dbReference type="ARBA" id="ARBA00022692"/>
    </source>
</evidence>
<dbReference type="Gene3D" id="1.20.1250.20">
    <property type="entry name" value="MFS general substrate transporter like domains"/>
    <property type="match status" value="1"/>
</dbReference>
<dbReference type="InterPro" id="IPR036259">
    <property type="entry name" value="MFS_trans_sf"/>
</dbReference>
<feature type="transmembrane region" description="Helical" evidence="7">
    <location>
        <begin position="419"/>
        <end position="439"/>
    </location>
</feature>
<dbReference type="Pfam" id="PF00083">
    <property type="entry name" value="Sugar_tr"/>
    <property type="match status" value="1"/>
</dbReference>
<dbReference type="AlphaFoldDB" id="C6S3P3"/>
<gene>
    <name evidence="9" type="primary">plf1</name>
</gene>
<accession>C6S3P3</accession>